<accession>A0A1Y2CTA4</accession>
<gene>
    <name evidence="1" type="ORF">BCR33DRAFT_561424</name>
</gene>
<name>A0A1Y2CTA4_9FUNG</name>
<keyword evidence="2" id="KW-1185">Reference proteome</keyword>
<sequence>MPKVATKPLPACEPLFDYTGGNAIHYISQQIWNKDRRSWCWNMGQRSPVSTTALPPTVFTNTVLVQQYPNGTAAGSPIVLNLPCLTGYTDALSVHISVVDPNIPYNYFNDSISLSKLYPPVSTGTIVNWPIVTPGSWFTDASPGATSGVVTISASWPDLNGNSGAGLPGVKSAWYSGIQVYYADFG</sequence>
<dbReference type="EMBL" id="MCGO01000008">
    <property type="protein sequence ID" value="ORY50074.1"/>
    <property type="molecule type" value="Genomic_DNA"/>
</dbReference>
<comment type="caution">
    <text evidence="1">The sequence shown here is derived from an EMBL/GenBank/DDBJ whole genome shotgun (WGS) entry which is preliminary data.</text>
</comment>
<proteinExistence type="predicted"/>
<protein>
    <submittedName>
        <fullName evidence="1">Uncharacterized protein</fullName>
    </submittedName>
</protein>
<reference evidence="1 2" key="1">
    <citation type="submission" date="2016-07" db="EMBL/GenBank/DDBJ databases">
        <title>Pervasive Adenine N6-methylation of Active Genes in Fungi.</title>
        <authorList>
            <consortium name="DOE Joint Genome Institute"/>
            <person name="Mondo S.J."/>
            <person name="Dannebaum R.O."/>
            <person name="Kuo R.C."/>
            <person name="Labutti K."/>
            <person name="Haridas S."/>
            <person name="Kuo A."/>
            <person name="Salamov A."/>
            <person name="Ahrendt S.R."/>
            <person name="Lipzen A."/>
            <person name="Sullivan W."/>
            <person name="Andreopoulos W.B."/>
            <person name="Clum A."/>
            <person name="Lindquist E."/>
            <person name="Daum C."/>
            <person name="Ramamoorthy G.K."/>
            <person name="Gryganskyi A."/>
            <person name="Culley D."/>
            <person name="Magnuson J.K."/>
            <person name="James T.Y."/>
            <person name="O'Malley M.A."/>
            <person name="Stajich J.E."/>
            <person name="Spatafora J.W."/>
            <person name="Visel A."/>
            <person name="Grigoriev I.V."/>
        </authorList>
    </citation>
    <scope>NUCLEOTIDE SEQUENCE [LARGE SCALE GENOMIC DNA]</scope>
    <source>
        <strain evidence="1 2">JEL800</strain>
    </source>
</reference>
<evidence type="ECO:0000313" key="2">
    <source>
        <dbReference type="Proteomes" id="UP000193642"/>
    </source>
</evidence>
<dbReference type="OrthoDB" id="2149796at2759"/>
<dbReference type="AlphaFoldDB" id="A0A1Y2CTA4"/>
<organism evidence="1 2">
    <name type="scientific">Rhizoclosmatium globosum</name>
    <dbReference type="NCBI Taxonomy" id="329046"/>
    <lineage>
        <taxon>Eukaryota</taxon>
        <taxon>Fungi</taxon>
        <taxon>Fungi incertae sedis</taxon>
        <taxon>Chytridiomycota</taxon>
        <taxon>Chytridiomycota incertae sedis</taxon>
        <taxon>Chytridiomycetes</taxon>
        <taxon>Chytridiales</taxon>
        <taxon>Chytriomycetaceae</taxon>
        <taxon>Rhizoclosmatium</taxon>
    </lineage>
</organism>
<dbReference type="Proteomes" id="UP000193642">
    <property type="component" value="Unassembled WGS sequence"/>
</dbReference>
<evidence type="ECO:0000313" key="1">
    <source>
        <dbReference type="EMBL" id="ORY50074.1"/>
    </source>
</evidence>